<protein>
    <recommendedName>
        <fullName evidence="4">Copper chaperone PCu(A)C</fullName>
    </recommendedName>
</protein>
<dbReference type="EMBL" id="QEIN01000143">
    <property type="protein sequence ID" value="RCV55626.1"/>
    <property type="molecule type" value="Genomic_DNA"/>
</dbReference>
<keyword evidence="3" id="KW-1185">Reference proteome</keyword>
<evidence type="ECO:0000256" key="1">
    <source>
        <dbReference type="SAM" id="SignalP"/>
    </source>
</evidence>
<dbReference type="RefSeq" id="WP_114400029.1">
    <property type="nucleotide sequence ID" value="NZ_QEIM01000174.1"/>
</dbReference>
<dbReference type="InterPro" id="IPR036182">
    <property type="entry name" value="PCuAC_sf"/>
</dbReference>
<dbReference type="AlphaFoldDB" id="A0A368T2M5"/>
<dbReference type="SUPFAM" id="SSF110087">
    <property type="entry name" value="DR1885-like metal-binding protein"/>
    <property type="match status" value="1"/>
</dbReference>
<gene>
    <name evidence="2" type="ORF">DEF24_17710</name>
</gene>
<evidence type="ECO:0000313" key="2">
    <source>
        <dbReference type="EMBL" id="RCV55626.1"/>
    </source>
</evidence>
<name>A0A368T2M5_9ACTN</name>
<dbReference type="OrthoDB" id="9796962at2"/>
<evidence type="ECO:0000313" key="3">
    <source>
        <dbReference type="Proteomes" id="UP000253318"/>
    </source>
</evidence>
<reference evidence="2 3" key="1">
    <citation type="submission" date="2018-04" db="EMBL/GenBank/DDBJ databases">
        <title>Novel actinobacteria from marine sediment.</title>
        <authorList>
            <person name="Ng Z.Y."/>
            <person name="Tan G.Y.A."/>
        </authorList>
    </citation>
    <scope>NUCLEOTIDE SEQUENCE [LARGE SCALE GENOMIC DNA]</scope>
    <source>
        <strain evidence="2 3">TPS81</strain>
    </source>
</reference>
<evidence type="ECO:0008006" key="4">
    <source>
        <dbReference type="Google" id="ProtNLM"/>
    </source>
</evidence>
<comment type="caution">
    <text evidence="2">The sequence shown here is derived from an EMBL/GenBank/DDBJ whole genome shotgun (WGS) entry which is preliminary data.</text>
</comment>
<organism evidence="2 3">
    <name type="scientific">Marinitenerispora sediminis</name>
    <dbReference type="NCBI Taxonomy" id="1931232"/>
    <lineage>
        <taxon>Bacteria</taxon>
        <taxon>Bacillati</taxon>
        <taxon>Actinomycetota</taxon>
        <taxon>Actinomycetes</taxon>
        <taxon>Streptosporangiales</taxon>
        <taxon>Nocardiopsidaceae</taxon>
        <taxon>Marinitenerispora</taxon>
    </lineage>
</organism>
<dbReference type="InterPro" id="IPR058248">
    <property type="entry name" value="Lxx211020-like"/>
</dbReference>
<dbReference type="Pfam" id="PF04314">
    <property type="entry name" value="PCuAC"/>
    <property type="match status" value="1"/>
</dbReference>
<dbReference type="Gene3D" id="2.60.40.1890">
    <property type="entry name" value="PCu(A)C copper chaperone"/>
    <property type="match status" value="1"/>
</dbReference>
<accession>A0A368T2M5</accession>
<feature type="signal peptide" evidence="1">
    <location>
        <begin position="1"/>
        <end position="33"/>
    </location>
</feature>
<sequence>MTHTDAAHRLAGMTITVAAALALTACGSGDAAARPPAEGDTGPERGTAAAGELRVEDAWVPEPAAPDTGAAYLTVFNDAAGDDALVAARASVSDDVELYSTSRMAAVEEIPVYGGGSTELQSSGFHLMLNGIDGPLPAGATVELTLTFASGTTIEVGAPVLEPAAGAEENAEEEHTGHH</sequence>
<proteinExistence type="predicted"/>
<dbReference type="PANTHER" id="PTHR36302:SF1">
    <property type="entry name" value="COPPER CHAPERONE PCU(A)C"/>
    <property type="match status" value="1"/>
</dbReference>
<dbReference type="InterPro" id="IPR007410">
    <property type="entry name" value="LpqE-like"/>
</dbReference>
<keyword evidence="1" id="KW-0732">Signal</keyword>
<feature type="chain" id="PRO_5016621914" description="Copper chaperone PCu(A)C" evidence="1">
    <location>
        <begin position="34"/>
        <end position="179"/>
    </location>
</feature>
<dbReference type="PANTHER" id="PTHR36302">
    <property type="entry name" value="BLR7088 PROTEIN"/>
    <property type="match status" value="1"/>
</dbReference>
<dbReference type="Proteomes" id="UP000253318">
    <property type="component" value="Unassembled WGS sequence"/>
</dbReference>